<dbReference type="AlphaFoldDB" id="A0AAP0ED37"/>
<name>A0AAP0ED37_9MAGN</name>
<reference evidence="2 3" key="1">
    <citation type="submission" date="2024-01" db="EMBL/GenBank/DDBJ databases">
        <title>Genome assemblies of Stephania.</title>
        <authorList>
            <person name="Yang L."/>
        </authorList>
    </citation>
    <scope>NUCLEOTIDE SEQUENCE [LARGE SCALE GENOMIC DNA]</scope>
    <source>
        <strain evidence="2">YNDBR</strain>
        <tissue evidence="2">Leaf</tissue>
    </source>
</reference>
<dbReference type="EMBL" id="JBBNAF010000013">
    <property type="protein sequence ID" value="KAK9086769.1"/>
    <property type="molecule type" value="Genomic_DNA"/>
</dbReference>
<feature type="compositionally biased region" description="Low complexity" evidence="1">
    <location>
        <begin position="59"/>
        <end position="80"/>
    </location>
</feature>
<organism evidence="2 3">
    <name type="scientific">Stephania yunnanensis</name>
    <dbReference type="NCBI Taxonomy" id="152371"/>
    <lineage>
        <taxon>Eukaryota</taxon>
        <taxon>Viridiplantae</taxon>
        <taxon>Streptophyta</taxon>
        <taxon>Embryophyta</taxon>
        <taxon>Tracheophyta</taxon>
        <taxon>Spermatophyta</taxon>
        <taxon>Magnoliopsida</taxon>
        <taxon>Ranunculales</taxon>
        <taxon>Menispermaceae</taxon>
        <taxon>Menispermoideae</taxon>
        <taxon>Cissampelideae</taxon>
        <taxon>Stephania</taxon>
    </lineage>
</organism>
<evidence type="ECO:0000313" key="3">
    <source>
        <dbReference type="Proteomes" id="UP001420932"/>
    </source>
</evidence>
<sequence length="109" mass="11862">MLYNFTACWISTLHMNRMPFSNFDVSFHKDLEGIIAFSWRGCIASLLNSINTAEGTTNSPTPTGAPSIPAASSSKKSSFPISFEIGGQDNEPSSAMTRFNAYRIMPSST</sequence>
<evidence type="ECO:0000313" key="2">
    <source>
        <dbReference type="EMBL" id="KAK9086769.1"/>
    </source>
</evidence>
<accession>A0AAP0ED37</accession>
<feature type="region of interest" description="Disordered" evidence="1">
    <location>
        <begin position="53"/>
        <end position="80"/>
    </location>
</feature>
<proteinExistence type="predicted"/>
<gene>
    <name evidence="2" type="ORF">Syun_029163</name>
</gene>
<comment type="caution">
    <text evidence="2">The sequence shown here is derived from an EMBL/GenBank/DDBJ whole genome shotgun (WGS) entry which is preliminary data.</text>
</comment>
<evidence type="ECO:0000256" key="1">
    <source>
        <dbReference type="SAM" id="MobiDB-lite"/>
    </source>
</evidence>
<protein>
    <submittedName>
        <fullName evidence="2">Uncharacterized protein</fullName>
    </submittedName>
</protein>
<keyword evidence="3" id="KW-1185">Reference proteome</keyword>
<dbReference type="Proteomes" id="UP001420932">
    <property type="component" value="Unassembled WGS sequence"/>
</dbReference>